<organism evidence="11 12">
    <name type="scientific">Actibacterium pelagium</name>
    <dbReference type="NCBI Taxonomy" id="2029103"/>
    <lineage>
        <taxon>Bacteria</taxon>
        <taxon>Pseudomonadati</taxon>
        <taxon>Pseudomonadota</taxon>
        <taxon>Alphaproteobacteria</taxon>
        <taxon>Rhodobacterales</taxon>
        <taxon>Roseobacteraceae</taxon>
        <taxon>Actibacterium</taxon>
    </lineage>
</organism>
<dbReference type="GO" id="GO:0006515">
    <property type="term" value="P:protein quality control for misfolded or incompletely synthesized proteins"/>
    <property type="evidence" value="ECO:0007669"/>
    <property type="project" value="UniProtKB-UniRule"/>
</dbReference>
<feature type="binding site" evidence="7">
    <location>
        <position position="64"/>
    </location>
    <ligand>
        <name>tRNA</name>
        <dbReference type="ChEBI" id="CHEBI:17843"/>
    </ligand>
</feature>
<keyword evidence="7" id="KW-0963">Cytoplasm</keyword>
<gene>
    <name evidence="7 11" type="primary">pth</name>
    <name evidence="11" type="ORF">GCM10011517_04570</name>
</gene>
<dbReference type="RefSeq" id="WP_095596623.1">
    <property type="nucleotide sequence ID" value="NZ_BMKN01000001.1"/>
</dbReference>
<comment type="function">
    <text evidence="7">Hydrolyzes ribosome-free peptidyl-tRNAs (with 1 or more amino acids incorporated), which drop off the ribosome during protein synthesis, or as a result of ribosome stalling.</text>
</comment>
<feature type="binding site" evidence="7">
    <location>
        <position position="66"/>
    </location>
    <ligand>
        <name>tRNA</name>
        <dbReference type="ChEBI" id="CHEBI:17843"/>
    </ligand>
</feature>
<evidence type="ECO:0000256" key="1">
    <source>
        <dbReference type="ARBA" id="ARBA00013260"/>
    </source>
</evidence>
<comment type="caution">
    <text evidence="11">The sequence shown here is derived from an EMBL/GenBank/DDBJ whole genome shotgun (WGS) entry which is preliminary data.</text>
</comment>
<comment type="subunit">
    <text evidence="7">Monomer.</text>
</comment>
<dbReference type="Proteomes" id="UP000606730">
    <property type="component" value="Unassembled WGS sequence"/>
</dbReference>
<evidence type="ECO:0000256" key="9">
    <source>
        <dbReference type="RuleBase" id="RU004320"/>
    </source>
</evidence>
<evidence type="ECO:0000256" key="10">
    <source>
        <dbReference type="SAM" id="MobiDB-lite"/>
    </source>
</evidence>
<dbReference type="InterPro" id="IPR036416">
    <property type="entry name" value="Pept_tRNA_hydro_sf"/>
</dbReference>
<reference evidence="11" key="1">
    <citation type="journal article" date="2014" name="Int. J. Syst. Evol. Microbiol.">
        <title>Complete genome sequence of Corynebacterium casei LMG S-19264T (=DSM 44701T), isolated from a smear-ripened cheese.</title>
        <authorList>
            <consortium name="US DOE Joint Genome Institute (JGI-PGF)"/>
            <person name="Walter F."/>
            <person name="Albersmeier A."/>
            <person name="Kalinowski J."/>
            <person name="Ruckert C."/>
        </authorList>
    </citation>
    <scope>NUCLEOTIDE SEQUENCE</scope>
    <source>
        <strain evidence="11">CGMCC 1.16012</strain>
    </source>
</reference>
<comment type="function">
    <text evidence="7">Catalyzes the release of premature peptidyl moieties from peptidyl-tRNA molecules trapped in stalled 50S ribosomal subunits, and thus maintains levels of free tRNAs and 50S ribosomes.</text>
</comment>
<evidence type="ECO:0000256" key="5">
    <source>
        <dbReference type="ARBA" id="ARBA00038063"/>
    </source>
</evidence>
<feature type="site" description="Stabilizes the basic form of H active site to accept a proton" evidence="7">
    <location>
        <position position="91"/>
    </location>
</feature>
<dbReference type="InterPro" id="IPR001328">
    <property type="entry name" value="Pept_tRNA_hydro"/>
</dbReference>
<keyword evidence="4 7" id="KW-0694">RNA-binding</keyword>
<reference evidence="11" key="2">
    <citation type="submission" date="2020-09" db="EMBL/GenBank/DDBJ databases">
        <authorList>
            <person name="Sun Q."/>
            <person name="Zhou Y."/>
        </authorList>
    </citation>
    <scope>NUCLEOTIDE SEQUENCE</scope>
    <source>
        <strain evidence="11">CGMCC 1.16012</strain>
    </source>
</reference>
<dbReference type="NCBIfam" id="TIGR00447">
    <property type="entry name" value="pth"/>
    <property type="match status" value="1"/>
</dbReference>
<dbReference type="PANTHER" id="PTHR17224">
    <property type="entry name" value="PEPTIDYL-TRNA HYDROLASE"/>
    <property type="match status" value="1"/>
</dbReference>
<dbReference type="PROSITE" id="PS01195">
    <property type="entry name" value="PEPT_TRNA_HYDROL_1"/>
    <property type="match status" value="1"/>
</dbReference>
<dbReference type="Gene3D" id="3.40.50.1470">
    <property type="entry name" value="Peptidyl-tRNA hydrolase"/>
    <property type="match status" value="1"/>
</dbReference>
<protein>
    <recommendedName>
        <fullName evidence="6 7">Peptidyl-tRNA hydrolase</fullName>
        <shortName evidence="7">Pth</shortName>
        <ecNumber evidence="1 7">3.1.1.29</ecNumber>
    </recommendedName>
</protein>
<dbReference type="PROSITE" id="PS01196">
    <property type="entry name" value="PEPT_TRNA_HYDROL_2"/>
    <property type="match status" value="1"/>
</dbReference>
<dbReference type="HAMAP" id="MF_00083">
    <property type="entry name" value="Pept_tRNA_hydro_bact"/>
    <property type="match status" value="1"/>
</dbReference>
<evidence type="ECO:0000256" key="7">
    <source>
        <dbReference type="HAMAP-Rule" id="MF_00083"/>
    </source>
</evidence>
<name>A0A917EIQ7_9RHOB</name>
<comment type="catalytic activity">
    <reaction evidence="7 8">
        <text>an N-acyl-L-alpha-aminoacyl-tRNA + H2O = an N-acyl-L-amino acid + a tRNA + H(+)</text>
        <dbReference type="Rhea" id="RHEA:54448"/>
        <dbReference type="Rhea" id="RHEA-COMP:10123"/>
        <dbReference type="Rhea" id="RHEA-COMP:13883"/>
        <dbReference type="ChEBI" id="CHEBI:15377"/>
        <dbReference type="ChEBI" id="CHEBI:15378"/>
        <dbReference type="ChEBI" id="CHEBI:59874"/>
        <dbReference type="ChEBI" id="CHEBI:78442"/>
        <dbReference type="ChEBI" id="CHEBI:138191"/>
        <dbReference type="EC" id="3.1.1.29"/>
    </reaction>
</comment>
<dbReference type="InterPro" id="IPR018171">
    <property type="entry name" value="Pept_tRNA_hydro_CS"/>
</dbReference>
<dbReference type="EC" id="3.1.1.29" evidence="1 7"/>
<comment type="subcellular location">
    <subcellularLocation>
        <location evidence="7">Cytoplasm</location>
    </subcellularLocation>
</comment>
<feature type="site" description="Discriminates between blocked and unblocked aminoacyl-tRNA" evidence="7">
    <location>
        <position position="9"/>
    </location>
</feature>
<evidence type="ECO:0000256" key="4">
    <source>
        <dbReference type="ARBA" id="ARBA00022884"/>
    </source>
</evidence>
<dbReference type="OrthoDB" id="9800507at2"/>
<dbReference type="AlphaFoldDB" id="A0A917EIQ7"/>
<proteinExistence type="inferred from homology"/>
<dbReference type="Pfam" id="PF01195">
    <property type="entry name" value="Pept_tRNA_hydro"/>
    <property type="match status" value="1"/>
</dbReference>
<evidence type="ECO:0000256" key="8">
    <source>
        <dbReference type="RuleBase" id="RU000673"/>
    </source>
</evidence>
<feature type="active site" description="Proton acceptor" evidence="7">
    <location>
        <position position="19"/>
    </location>
</feature>
<feature type="region of interest" description="Disordered" evidence="10">
    <location>
        <begin position="186"/>
        <end position="225"/>
    </location>
</feature>
<evidence type="ECO:0000256" key="6">
    <source>
        <dbReference type="ARBA" id="ARBA00050038"/>
    </source>
</evidence>
<dbReference type="GO" id="GO:0072344">
    <property type="term" value="P:rescue of stalled ribosome"/>
    <property type="evidence" value="ECO:0007669"/>
    <property type="project" value="UniProtKB-UniRule"/>
</dbReference>
<dbReference type="SUPFAM" id="SSF53178">
    <property type="entry name" value="Peptidyl-tRNA hydrolase-like"/>
    <property type="match status" value="1"/>
</dbReference>
<dbReference type="PANTHER" id="PTHR17224:SF1">
    <property type="entry name" value="PEPTIDYL-TRNA HYDROLASE"/>
    <property type="match status" value="1"/>
</dbReference>
<dbReference type="GO" id="GO:0004045">
    <property type="term" value="F:peptidyl-tRNA hydrolase activity"/>
    <property type="evidence" value="ECO:0007669"/>
    <property type="project" value="UniProtKB-UniRule"/>
</dbReference>
<evidence type="ECO:0000256" key="3">
    <source>
        <dbReference type="ARBA" id="ARBA00022801"/>
    </source>
</evidence>
<evidence type="ECO:0000256" key="2">
    <source>
        <dbReference type="ARBA" id="ARBA00022555"/>
    </source>
</evidence>
<dbReference type="CDD" id="cd00462">
    <property type="entry name" value="PTH"/>
    <property type="match status" value="1"/>
</dbReference>
<comment type="similarity">
    <text evidence="5 7 9">Belongs to the PTH family.</text>
</comment>
<dbReference type="FunFam" id="3.40.50.1470:FF:000001">
    <property type="entry name" value="Peptidyl-tRNA hydrolase"/>
    <property type="match status" value="1"/>
</dbReference>
<feature type="binding site" evidence="7">
    <location>
        <position position="14"/>
    </location>
    <ligand>
        <name>tRNA</name>
        <dbReference type="ChEBI" id="CHEBI:17843"/>
    </ligand>
</feature>
<accession>A0A917EIQ7</accession>
<dbReference type="GO" id="GO:0005737">
    <property type="term" value="C:cytoplasm"/>
    <property type="evidence" value="ECO:0007669"/>
    <property type="project" value="UniProtKB-SubCell"/>
</dbReference>
<dbReference type="GO" id="GO:0000049">
    <property type="term" value="F:tRNA binding"/>
    <property type="evidence" value="ECO:0007669"/>
    <property type="project" value="UniProtKB-UniRule"/>
</dbReference>
<feature type="binding site" evidence="7">
    <location>
        <position position="112"/>
    </location>
    <ligand>
        <name>tRNA</name>
        <dbReference type="ChEBI" id="CHEBI:17843"/>
    </ligand>
</feature>
<feature type="compositionally biased region" description="Low complexity" evidence="10">
    <location>
        <begin position="189"/>
        <end position="200"/>
    </location>
</feature>
<evidence type="ECO:0000313" key="11">
    <source>
        <dbReference type="EMBL" id="GGE39953.1"/>
    </source>
</evidence>
<keyword evidence="2 7" id="KW-0820">tRNA-binding</keyword>
<keyword evidence="12" id="KW-1185">Reference proteome</keyword>
<sequence length="225" mass="24881">MKLFIGLGNPGAKYARNRHNIGFMALDRIAEDHGFSPWRSKFQGLFSEGRLGSEKVILLKPETFMNRSGQSAGEAMRFFKLEPEDLIVFHDELDLAPGKCRYKQGGGHAGHNGLRSIHGHVGEAYGRVRLGIGHPGHKDKVASYVLNDFPKADQDWLDDLIRGISDGAAELAQGDTGRFMNAVALRVAPPRSSTSKPAKTTKPKEPKPESEDTRSPMQKLMDKFK</sequence>
<feature type="compositionally biased region" description="Basic and acidic residues" evidence="10">
    <location>
        <begin position="202"/>
        <end position="225"/>
    </location>
</feature>
<evidence type="ECO:0000313" key="12">
    <source>
        <dbReference type="Proteomes" id="UP000606730"/>
    </source>
</evidence>
<keyword evidence="3 7" id="KW-0378">Hydrolase</keyword>
<dbReference type="EMBL" id="BMKN01000001">
    <property type="protein sequence ID" value="GGE39953.1"/>
    <property type="molecule type" value="Genomic_DNA"/>
</dbReference>